<dbReference type="Gene3D" id="3.40.630.30">
    <property type="match status" value="1"/>
</dbReference>
<dbReference type="InterPro" id="IPR016181">
    <property type="entry name" value="Acyl_CoA_acyltransferase"/>
</dbReference>
<protein>
    <submittedName>
        <fullName evidence="2">GNAT family N-acetyltransferase</fullName>
    </submittedName>
</protein>
<dbReference type="PROSITE" id="PS51186">
    <property type="entry name" value="GNAT"/>
    <property type="match status" value="1"/>
</dbReference>
<accession>A0A2T2X0J5</accession>
<keyword evidence="2" id="KW-0808">Transferase</keyword>
<dbReference type="SUPFAM" id="SSF55729">
    <property type="entry name" value="Acyl-CoA N-acyltransferases (Nat)"/>
    <property type="match status" value="1"/>
</dbReference>
<proteinExistence type="predicted"/>
<gene>
    <name evidence="2" type="ORF">C7B43_10665</name>
</gene>
<dbReference type="EMBL" id="PXYT01000022">
    <property type="protein sequence ID" value="PSR28011.1"/>
    <property type="molecule type" value="Genomic_DNA"/>
</dbReference>
<organism evidence="2 3">
    <name type="scientific">Sulfobacillus benefaciens</name>
    <dbReference type="NCBI Taxonomy" id="453960"/>
    <lineage>
        <taxon>Bacteria</taxon>
        <taxon>Bacillati</taxon>
        <taxon>Bacillota</taxon>
        <taxon>Clostridia</taxon>
        <taxon>Eubacteriales</taxon>
        <taxon>Clostridiales Family XVII. Incertae Sedis</taxon>
        <taxon>Sulfobacillus</taxon>
    </lineage>
</organism>
<feature type="domain" description="N-acetyltransferase" evidence="1">
    <location>
        <begin position="18"/>
        <end position="155"/>
    </location>
</feature>
<dbReference type="CDD" id="cd04301">
    <property type="entry name" value="NAT_SF"/>
    <property type="match status" value="1"/>
</dbReference>
<dbReference type="InterPro" id="IPR000182">
    <property type="entry name" value="GNAT_dom"/>
</dbReference>
<dbReference type="AlphaFoldDB" id="A0A2T2X0J5"/>
<name>A0A2T2X0J5_9FIRM</name>
<dbReference type="Proteomes" id="UP000242699">
    <property type="component" value="Unassembled WGS sequence"/>
</dbReference>
<comment type="caution">
    <text evidence="2">The sequence shown here is derived from an EMBL/GenBank/DDBJ whole genome shotgun (WGS) entry which is preliminary data.</text>
</comment>
<dbReference type="GO" id="GO:0016747">
    <property type="term" value="F:acyltransferase activity, transferring groups other than amino-acyl groups"/>
    <property type="evidence" value="ECO:0007669"/>
    <property type="project" value="InterPro"/>
</dbReference>
<evidence type="ECO:0000313" key="2">
    <source>
        <dbReference type="EMBL" id="PSR28011.1"/>
    </source>
</evidence>
<sequence length="181" mass="20551">MDKSVRTENIHVTSTKNVVIRWASSPRDYKWLQSLWVSRWGGETMVSHGQFFKVTELKAFLATDQGKIFGALTFSANPGQSECVSLDALAPRMGIGTALLNAWESWARHQEIERLWLITSNDNLNALRFYQKRGFRLCRLYPGAVDAARLQKPEIPLLGETGIPIHDEIELEKWIGTESGY</sequence>
<dbReference type="Pfam" id="PF00583">
    <property type="entry name" value="Acetyltransf_1"/>
    <property type="match status" value="1"/>
</dbReference>
<evidence type="ECO:0000259" key="1">
    <source>
        <dbReference type="PROSITE" id="PS51186"/>
    </source>
</evidence>
<reference evidence="2 3" key="1">
    <citation type="journal article" date="2014" name="BMC Genomics">
        <title>Comparison of environmental and isolate Sulfobacillus genomes reveals diverse carbon, sulfur, nitrogen, and hydrogen metabolisms.</title>
        <authorList>
            <person name="Justice N.B."/>
            <person name="Norman A."/>
            <person name="Brown C.T."/>
            <person name="Singh A."/>
            <person name="Thomas B.C."/>
            <person name="Banfield J.F."/>
        </authorList>
    </citation>
    <scope>NUCLEOTIDE SEQUENCE [LARGE SCALE GENOMIC DNA]</scope>
    <source>
        <strain evidence="2">AMDSBA1</strain>
    </source>
</reference>
<evidence type="ECO:0000313" key="3">
    <source>
        <dbReference type="Proteomes" id="UP000242699"/>
    </source>
</evidence>